<dbReference type="EMBL" id="MU266620">
    <property type="protein sequence ID" value="KAH7919907.1"/>
    <property type="molecule type" value="Genomic_DNA"/>
</dbReference>
<protein>
    <submittedName>
        <fullName evidence="1">P-loop containing nucleoside triphosphate hydrolase protein</fullName>
    </submittedName>
</protein>
<evidence type="ECO:0000313" key="2">
    <source>
        <dbReference type="Proteomes" id="UP000790709"/>
    </source>
</evidence>
<keyword evidence="2" id="KW-1185">Reference proteome</keyword>
<name>A0ACB8B597_9AGAM</name>
<dbReference type="Proteomes" id="UP000790709">
    <property type="component" value="Unassembled WGS sequence"/>
</dbReference>
<organism evidence="1 2">
    <name type="scientific">Leucogyrophana mollusca</name>
    <dbReference type="NCBI Taxonomy" id="85980"/>
    <lineage>
        <taxon>Eukaryota</taxon>
        <taxon>Fungi</taxon>
        <taxon>Dikarya</taxon>
        <taxon>Basidiomycota</taxon>
        <taxon>Agaricomycotina</taxon>
        <taxon>Agaricomycetes</taxon>
        <taxon>Agaricomycetidae</taxon>
        <taxon>Boletales</taxon>
        <taxon>Boletales incertae sedis</taxon>
        <taxon>Leucogyrophana</taxon>
    </lineage>
</organism>
<evidence type="ECO:0000313" key="1">
    <source>
        <dbReference type="EMBL" id="KAH7919907.1"/>
    </source>
</evidence>
<gene>
    <name evidence="1" type="ORF">BV22DRAFT_1040499</name>
</gene>
<sequence>MEHDHVESDASDLFCVRLLTATCTFEDFFSRPPWEDNHGKMKRKDHQLEVGQDESNSTTKKPVKKARTGSTTARKGKGKEKQDIVWPDHFQDALNTVLAFVSSRKHMATTFPAVRSSVEGLLKRPLALSKVAELKALLPELIKFAYIPPNELRIHAETVSQLAAKKGRASPDFSMQPQSTPSGSQIGLENDEHVLILEFAENSRGKKEQAGPGLSLPPSLTPAALKKLVEKRNERFSDAVNELITATPIGEDPVALLQVAAHEHIPVNPSSTQAKDFEWSGKLTVPEHKDRPSIDAVISEIQEQSWYTAQIVDRRTFEAKEAREGILDVPLSATIQQALRDSRKITSLYIHQTAAINAISKGRHVIVSTSTASGKSVIYQIPLLRYLEDDHDATAIFVYPTKALAQDQKAALEQLLWACPGLQHVATYDGDTPQETRAAIRESASVIFTNFDMMHASILPHEDLWRNFMRNLKLVAIDELHYYSDIFGSHVAQVLRRFRRVCAAVGNRRMRFVSCSATISKPSQHMKRLFGIDDVEAITEDGAPSGCKDFLVWDPPPVDPKAPKLGKRSSLSEATGLMRFLMKRGVRVILFCKIRKVCELAMKTLRADLSAEGRLDVLTKVMPYRGEDRRRIEHEAFSGNLLGIVATNALELGVDIGVLDAVIMLGFPFGIANFRQQAGRAGRRARDSLAVLVADGLPLDQHYVNNPDELFDKAVDDLMVDLDSEVILEAHLQCAAHEMPLSKDDGIYFGPALQELCDSKLLKDKDGWYHTHPKYLPFPAKHIHLRGAEEDKYTVVDISSSSGPKILEELEVSRALFEIYEGGVFMHQGLTFIVKEVSHDSKTAKLVRADVNWTTNPSDVDAKQTYRIKEIMGSPHRSFYGRFYKIRNKSILDTVDLDTPPWERQVSGFWLDVPKNILSLLRAKLILPAAAIHSAQHAWLNQFALSADLRTECKAAEKEYKTSESRRKRPARLIFHDGSENSGVSAKAFDHVHIILRQAHDAVETCHCEDGCTNCILSARCKENNTVASKIGALLILRGLLDLEINADSIPVQRESTGVEFDTVEEAGYVRPVDGVQVEAP</sequence>
<comment type="caution">
    <text evidence="1">The sequence shown here is derived from an EMBL/GenBank/DDBJ whole genome shotgun (WGS) entry which is preliminary data.</text>
</comment>
<proteinExistence type="predicted"/>
<accession>A0ACB8B597</accession>
<reference evidence="1" key="1">
    <citation type="journal article" date="2021" name="New Phytol.">
        <title>Evolutionary innovations through gain and loss of genes in the ectomycorrhizal Boletales.</title>
        <authorList>
            <person name="Wu G."/>
            <person name="Miyauchi S."/>
            <person name="Morin E."/>
            <person name="Kuo A."/>
            <person name="Drula E."/>
            <person name="Varga T."/>
            <person name="Kohler A."/>
            <person name="Feng B."/>
            <person name="Cao Y."/>
            <person name="Lipzen A."/>
            <person name="Daum C."/>
            <person name="Hundley H."/>
            <person name="Pangilinan J."/>
            <person name="Johnson J."/>
            <person name="Barry K."/>
            <person name="LaButti K."/>
            <person name="Ng V."/>
            <person name="Ahrendt S."/>
            <person name="Min B."/>
            <person name="Choi I.G."/>
            <person name="Park H."/>
            <person name="Plett J.M."/>
            <person name="Magnuson J."/>
            <person name="Spatafora J.W."/>
            <person name="Nagy L.G."/>
            <person name="Henrissat B."/>
            <person name="Grigoriev I.V."/>
            <person name="Yang Z.L."/>
            <person name="Xu J."/>
            <person name="Martin F.M."/>
        </authorList>
    </citation>
    <scope>NUCLEOTIDE SEQUENCE</scope>
    <source>
        <strain evidence="1">KUC20120723A-06</strain>
    </source>
</reference>
<keyword evidence="1" id="KW-0378">Hydrolase</keyword>